<keyword evidence="2" id="KW-0732">Signal</keyword>
<proteinExistence type="predicted"/>
<dbReference type="GeneID" id="68291666"/>
<protein>
    <submittedName>
        <fullName evidence="3">Uncharacterized protein</fullName>
    </submittedName>
</protein>
<name>A0A9P3CQY6_9PEZI</name>
<evidence type="ECO:0000256" key="2">
    <source>
        <dbReference type="SAM" id="SignalP"/>
    </source>
</evidence>
<dbReference type="OrthoDB" id="10473725at2759"/>
<accession>A0A9P3CQY6</accession>
<evidence type="ECO:0000256" key="1">
    <source>
        <dbReference type="SAM" id="MobiDB-lite"/>
    </source>
</evidence>
<dbReference type="EMBL" id="BOLY01000003">
    <property type="protein sequence ID" value="GIZ42838.1"/>
    <property type="molecule type" value="Genomic_DNA"/>
</dbReference>
<gene>
    <name evidence="3" type="ORF">CKM354_000609100</name>
</gene>
<comment type="caution">
    <text evidence="3">The sequence shown here is derived from an EMBL/GenBank/DDBJ whole genome shotgun (WGS) entry which is preliminary data.</text>
</comment>
<organism evidence="3 4">
    <name type="scientific">Cercospora kikuchii</name>
    <dbReference type="NCBI Taxonomy" id="84275"/>
    <lineage>
        <taxon>Eukaryota</taxon>
        <taxon>Fungi</taxon>
        <taxon>Dikarya</taxon>
        <taxon>Ascomycota</taxon>
        <taxon>Pezizomycotina</taxon>
        <taxon>Dothideomycetes</taxon>
        <taxon>Dothideomycetidae</taxon>
        <taxon>Mycosphaerellales</taxon>
        <taxon>Mycosphaerellaceae</taxon>
        <taxon>Cercospora</taxon>
    </lineage>
</organism>
<feature type="chain" id="PRO_5040470500" evidence="2">
    <location>
        <begin position="18"/>
        <end position="229"/>
    </location>
</feature>
<evidence type="ECO:0000313" key="3">
    <source>
        <dbReference type="EMBL" id="GIZ42838.1"/>
    </source>
</evidence>
<sequence length="229" mass="26081">MKFSPAFVALVAPLVFAQDFANIGDVVDAPLKAAGGVLNDAPVVDDLFPRKKFRFARGHGAGSNFGLPESKDKRQYYPEPCYGDYCEATTTTTRPTRPPRSSSTTVTVNPVTPTSTSTRSSSLVTTRTRSLLHETINKTIHYVFSDKLCRNFVVVDKHRPDFVYVFPDELRADSVYLFPAELWTHLVHFPDKLYSLFYSFRVSYEIFVFFSNEQCSFVHRQWELYSIGF</sequence>
<feature type="signal peptide" evidence="2">
    <location>
        <begin position="1"/>
        <end position="17"/>
    </location>
</feature>
<dbReference type="Proteomes" id="UP000825890">
    <property type="component" value="Unassembled WGS sequence"/>
</dbReference>
<reference evidence="3 4" key="1">
    <citation type="submission" date="2021-01" db="EMBL/GenBank/DDBJ databases">
        <title>Cercospora kikuchii MAFF 305040 whole genome shotgun sequence.</title>
        <authorList>
            <person name="Kashiwa T."/>
            <person name="Suzuki T."/>
        </authorList>
    </citation>
    <scope>NUCLEOTIDE SEQUENCE [LARGE SCALE GENOMIC DNA]</scope>
    <source>
        <strain evidence="3 4">MAFF 305040</strain>
    </source>
</reference>
<evidence type="ECO:0000313" key="4">
    <source>
        <dbReference type="Proteomes" id="UP000825890"/>
    </source>
</evidence>
<feature type="region of interest" description="Disordered" evidence="1">
    <location>
        <begin position="90"/>
        <end position="120"/>
    </location>
</feature>
<dbReference type="RefSeq" id="XP_044657325.1">
    <property type="nucleotide sequence ID" value="XM_044801390.1"/>
</dbReference>
<dbReference type="AlphaFoldDB" id="A0A9P3CQY6"/>
<keyword evidence="4" id="KW-1185">Reference proteome</keyword>